<protein>
    <submittedName>
        <fullName evidence="1">CRISPR-associated endonuclease Cas1</fullName>
        <ecNumber evidence="1">3.1.-.-</ecNumber>
    </submittedName>
</protein>
<dbReference type="AlphaFoldDB" id="A0A5C6E4L1"/>
<sequence>MRSQKPREILHSKRGNLQYLEHCRVLVKEGRVLFLQEERARLQFWFDETKRLQVAKFFQSKRIEFLRMVWSKDRRLIEFGFDIEEMRLSRSIDAHAEWPVFREARHAEQHENFPSG</sequence>
<dbReference type="InterPro" id="IPR042211">
    <property type="entry name" value="CRISPR-assoc_Cas1_N"/>
</dbReference>
<dbReference type="OrthoDB" id="1550404at2"/>
<dbReference type="GO" id="GO:0016787">
    <property type="term" value="F:hydrolase activity"/>
    <property type="evidence" value="ECO:0007669"/>
    <property type="project" value="UniProtKB-KW"/>
</dbReference>
<dbReference type="EMBL" id="SJPY01000002">
    <property type="protein sequence ID" value="TWU43872.1"/>
    <property type="molecule type" value="Genomic_DNA"/>
</dbReference>
<dbReference type="GO" id="GO:0004519">
    <property type="term" value="F:endonuclease activity"/>
    <property type="evidence" value="ECO:0007669"/>
    <property type="project" value="UniProtKB-KW"/>
</dbReference>
<keyword evidence="1" id="KW-0378">Hydrolase</keyword>
<dbReference type="Gene3D" id="3.100.10.20">
    <property type="entry name" value="CRISPR-associated endonuclease Cas1, N-terminal domain"/>
    <property type="match status" value="1"/>
</dbReference>
<dbReference type="RefSeq" id="WP_146598935.1">
    <property type="nucleotide sequence ID" value="NZ_SJPY01000002.1"/>
</dbReference>
<gene>
    <name evidence="1" type="primary">cas1</name>
    <name evidence="1" type="ORF">Q31b_14040</name>
</gene>
<dbReference type="Proteomes" id="UP000315471">
    <property type="component" value="Unassembled WGS sequence"/>
</dbReference>
<dbReference type="EC" id="3.1.-.-" evidence="1"/>
<comment type="caution">
    <text evidence="1">The sequence shown here is derived from an EMBL/GenBank/DDBJ whole genome shotgun (WGS) entry which is preliminary data.</text>
</comment>
<keyword evidence="2" id="KW-1185">Reference proteome</keyword>
<name>A0A5C6E4L1_9BACT</name>
<reference evidence="1 2" key="1">
    <citation type="submission" date="2019-02" db="EMBL/GenBank/DDBJ databases">
        <title>Deep-cultivation of Planctomycetes and their phenomic and genomic characterization uncovers novel biology.</title>
        <authorList>
            <person name="Wiegand S."/>
            <person name="Jogler M."/>
            <person name="Boedeker C."/>
            <person name="Pinto D."/>
            <person name="Vollmers J."/>
            <person name="Rivas-Marin E."/>
            <person name="Kohn T."/>
            <person name="Peeters S.H."/>
            <person name="Heuer A."/>
            <person name="Rast P."/>
            <person name="Oberbeckmann S."/>
            <person name="Bunk B."/>
            <person name="Jeske O."/>
            <person name="Meyerdierks A."/>
            <person name="Storesund J.E."/>
            <person name="Kallscheuer N."/>
            <person name="Luecker S."/>
            <person name="Lage O.M."/>
            <person name="Pohl T."/>
            <person name="Merkel B.J."/>
            <person name="Hornburger P."/>
            <person name="Mueller R.-W."/>
            <person name="Bruemmer F."/>
            <person name="Labrenz M."/>
            <person name="Spormann A.M."/>
            <person name="Op Den Camp H."/>
            <person name="Overmann J."/>
            <person name="Amann R."/>
            <person name="Jetten M.S.M."/>
            <person name="Mascher T."/>
            <person name="Medema M.H."/>
            <person name="Devos D.P."/>
            <person name="Kaster A.-K."/>
            <person name="Ovreas L."/>
            <person name="Rohde M."/>
            <person name="Galperin M.Y."/>
            <person name="Jogler C."/>
        </authorList>
    </citation>
    <scope>NUCLEOTIDE SEQUENCE [LARGE SCALE GENOMIC DNA]</scope>
    <source>
        <strain evidence="1 2">Q31b</strain>
    </source>
</reference>
<keyword evidence="1" id="KW-0540">Nuclease</keyword>
<organism evidence="1 2">
    <name type="scientific">Novipirellula aureliae</name>
    <dbReference type="NCBI Taxonomy" id="2527966"/>
    <lineage>
        <taxon>Bacteria</taxon>
        <taxon>Pseudomonadati</taxon>
        <taxon>Planctomycetota</taxon>
        <taxon>Planctomycetia</taxon>
        <taxon>Pirellulales</taxon>
        <taxon>Pirellulaceae</taxon>
        <taxon>Novipirellula</taxon>
    </lineage>
</organism>
<accession>A0A5C6E4L1</accession>
<keyword evidence="1" id="KW-0255">Endonuclease</keyword>
<evidence type="ECO:0000313" key="1">
    <source>
        <dbReference type="EMBL" id="TWU43872.1"/>
    </source>
</evidence>
<evidence type="ECO:0000313" key="2">
    <source>
        <dbReference type="Proteomes" id="UP000315471"/>
    </source>
</evidence>
<proteinExistence type="predicted"/>